<proteinExistence type="predicted"/>
<gene>
    <name evidence="3" type="ORF">ATNIH1004_004314</name>
    <name evidence="4" type="ORF">EYZ11_000335</name>
</gene>
<dbReference type="Proteomes" id="UP000324241">
    <property type="component" value="Unassembled WGS sequence"/>
</dbReference>
<accession>A0A4S3JXP8</accession>
<evidence type="ECO:0000313" key="6">
    <source>
        <dbReference type="Proteomes" id="UP000324241"/>
    </source>
</evidence>
<feature type="compositionally biased region" description="Basic and acidic residues" evidence="1">
    <location>
        <begin position="9"/>
        <end position="26"/>
    </location>
</feature>
<keyword evidence="2" id="KW-0472">Membrane</keyword>
<evidence type="ECO:0000313" key="4">
    <source>
        <dbReference type="EMBL" id="THD00144.1"/>
    </source>
</evidence>
<dbReference type="AlphaFoldDB" id="A0A4S3JXP8"/>
<protein>
    <submittedName>
        <fullName evidence="4">Uncharacterized protein</fullName>
    </submittedName>
</protein>
<dbReference type="OrthoDB" id="4449063at2759"/>
<dbReference type="RefSeq" id="XP_033427790.1">
    <property type="nucleotide sequence ID" value="XM_033568984.1"/>
</dbReference>
<reference evidence="3 6" key="2">
    <citation type="submission" date="2019-08" db="EMBL/GenBank/DDBJ databases">
        <title>The genome sequence of a newly discovered highly antifungal drug resistant Aspergillus species, Aspergillus tanneri NIH 1004.</title>
        <authorList>
            <person name="Mounaud S."/>
            <person name="Singh I."/>
            <person name="Joardar V."/>
            <person name="Pakala S."/>
            <person name="Pakala S."/>
            <person name="Venepally P."/>
            <person name="Chung J.K."/>
            <person name="Losada L."/>
            <person name="Nierman W.C."/>
        </authorList>
    </citation>
    <scope>NUCLEOTIDE SEQUENCE [LARGE SCALE GENOMIC DNA]</scope>
    <source>
        <strain evidence="3 6">NIH1004</strain>
    </source>
</reference>
<dbReference type="VEuPathDB" id="FungiDB:EYZ11_000335"/>
<dbReference type="Proteomes" id="UP000308092">
    <property type="component" value="Unassembled WGS sequence"/>
</dbReference>
<dbReference type="EMBL" id="QUQM01000003">
    <property type="protein sequence ID" value="KAA8648429.1"/>
    <property type="molecule type" value="Genomic_DNA"/>
</dbReference>
<comment type="caution">
    <text evidence="4">The sequence shown here is derived from an EMBL/GenBank/DDBJ whole genome shotgun (WGS) entry which is preliminary data.</text>
</comment>
<name>A0A4S3JXP8_9EURO</name>
<feature type="region of interest" description="Disordered" evidence="1">
    <location>
        <begin position="1"/>
        <end position="46"/>
    </location>
</feature>
<evidence type="ECO:0000256" key="1">
    <source>
        <dbReference type="SAM" id="MobiDB-lite"/>
    </source>
</evidence>
<sequence>MPATVRPNTDYERWLRESNPEHKLAPEPDYGANVRHDSQMESSLEYKPPFSEPQIYFSRDDPVKRFHARSPFSTACIIPIFVVLVAIIFVKTRRSRELRPTQSLKPITG</sequence>
<evidence type="ECO:0000256" key="2">
    <source>
        <dbReference type="SAM" id="Phobius"/>
    </source>
</evidence>
<evidence type="ECO:0000313" key="5">
    <source>
        <dbReference type="Proteomes" id="UP000308092"/>
    </source>
</evidence>
<dbReference type="EMBL" id="SOSA01000005">
    <property type="protein sequence ID" value="THD00144.1"/>
    <property type="molecule type" value="Genomic_DNA"/>
</dbReference>
<evidence type="ECO:0000313" key="3">
    <source>
        <dbReference type="EMBL" id="KAA8648429.1"/>
    </source>
</evidence>
<dbReference type="GeneID" id="54327016"/>
<keyword evidence="2" id="KW-1133">Transmembrane helix</keyword>
<reference evidence="4 5" key="1">
    <citation type="submission" date="2019-03" db="EMBL/GenBank/DDBJ databases">
        <title>The genome sequence of a newly discovered highly antifungal drug resistant Aspergillus species, Aspergillus tanneri NIH 1004.</title>
        <authorList>
            <person name="Mounaud S."/>
            <person name="Singh I."/>
            <person name="Joardar V."/>
            <person name="Pakala S."/>
            <person name="Pakala S."/>
            <person name="Venepally P."/>
            <person name="Hoover J."/>
            <person name="Nierman W."/>
            <person name="Chung J."/>
            <person name="Losada L."/>
        </authorList>
    </citation>
    <scope>NUCLEOTIDE SEQUENCE [LARGE SCALE GENOMIC DNA]</scope>
    <source>
        <strain evidence="4 5">NIH1004</strain>
    </source>
</reference>
<feature type="transmembrane region" description="Helical" evidence="2">
    <location>
        <begin position="72"/>
        <end position="90"/>
    </location>
</feature>
<keyword evidence="2" id="KW-0812">Transmembrane</keyword>
<organism evidence="4 5">
    <name type="scientific">Aspergillus tanneri</name>
    <dbReference type="NCBI Taxonomy" id="1220188"/>
    <lineage>
        <taxon>Eukaryota</taxon>
        <taxon>Fungi</taxon>
        <taxon>Dikarya</taxon>
        <taxon>Ascomycota</taxon>
        <taxon>Pezizomycotina</taxon>
        <taxon>Eurotiomycetes</taxon>
        <taxon>Eurotiomycetidae</taxon>
        <taxon>Eurotiales</taxon>
        <taxon>Aspergillaceae</taxon>
        <taxon>Aspergillus</taxon>
        <taxon>Aspergillus subgen. Circumdati</taxon>
    </lineage>
</organism>
<keyword evidence="5" id="KW-1185">Reference proteome</keyword>